<proteinExistence type="predicted"/>
<dbReference type="OrthoDB" id="189997at2759"/>
<dbReference type="PANTHER" id="PTHR46910:SF9">
    <property type="entry name" value="MISCELLANEOUS ZN(II)2CYS6 TRANSCRIPTION FACTOR (EUROFUNG)"/>
    <property type="match status" value="1"/>
</dbReference>
<dbReference type="InterPro" id="IPR050987">
    <property type="entry name" value="AtrR-like"/>
</dbReference>
<dbReference type="SMART" id="SM00906">
    <property type="entry name" value="Fungal_trans"/>
    <property type="match status" value="1"/>
</dbReference>
<dbReference type="eggNOG" id="ENOG502SKTZ">
    <property type="taxonomic scope" value="Eukaryota"/>
</dbReference>
<name>W3WWG3_PESFW</name>
<dbReference type="InParanoid" id="W3WWG3"/>
<keyword evidence="5" id="KW-1185">Reference proteome</keyword>
<sequence>MPTVESSSIPPIEIGSFDAFNPQKSEFIGSSSGVFFVNTVFHTFARHRRAAPQGGIEAPEPAGTPSVHEYVGTAEPEQPTATPRPPINDLSGQAHSNAYGIDLPGLGEPPCEKVAKNLMKHYFQYWHPFYPFLHGPTFFDSLESIYHSESSNPEDHSQAYHDKLCRAVTYQCIFNIAASAHPHKLPEASQIRSPSVLTDIVGTLSARHDVASFQALIAVELYLISIMSLRPASTVHGLLVRLVYHSGLHRCPFRYIQLTREMCEMRKRILWSVYTMDRYLSQSLGYPLGLQDSDIDVCIPGAEELHKPVTLRLGSGNPAHSSVEDTRSHLPRSRSTPRSTEDNQLVPQTLQQMPSTISTGSIGHGGNDPPASQTPAFRVQGHFVTYSQLVAEALELFHKSLHTRSATLEKITDLTCRIQSWWNGLPVEFQDDDILDGKENGSHGPFVAFFTISYHHLLILINRPFLSLKQDTMDFRSSLQRAIGASRGVVSKLRLISQDPFLTSCPAILSATWMAGLVLAFATMLDMYPLSKADIEINKCLVALRSMSPRWTNARSCQHALKALLSRLHTPSITSQTTTTEQAENGDDRQSLNTDAAAAGETEEPRATKRKRIEDASKSATSTRVPAENLNQPLSEDIPAWPTWTPVLQYNGPDFGFDALHLGFQQGDGEGLGEFDFSNAPLLTDMTVSIVSSLDKIENAH</sequence>
<dbReference type="Pfam" id="PF04082">
    <property type="entry name" value="Fungal_trans"/>
    <property type="match status" value="1"/>
</dbReference>
<dbReference type="CDD" id="cd12148">
    <property type="entry name" value="fungal_TF_MHR"/>
    <property type="match status" value="1"/>
</dbReference>
<dbReference type="HOGENOM" id="CLU_017443_1_0_1"/>
<evidence type="ECO:0000313" key="4">
    <source>
        <dbReference type="EMBL" id="ETS78144.1"/>
    </source>
</evidence>
<dbReference type="AlphaFoldDB" id="W3WWG3"/>
<dbReference type="EMBL" id="KI912115">
    <property type="protein sequence ID" value="ETS78144.1"/>
    <property type="molecule type" value="Genomic_DNA"/>
</dbReference>
<dbReference type="Proteomes" id="UP000030651">
    <property type="component" value="Unassembled WGS sequence"/>
</dbReference>
<feature type="domain" description="Xylanolytic transcriptional activator regulatory" evidence="3">
    <location>
        <begin position="232"/>
        <end position="306"/>
    </location>
</feature>
<feature type="region of interest" description="Disordered" evidence="2">
    <location>
        <begin position="355"/>
        <end position="374"/>
    </location>
</feature>
<dbReference type="PANTHER" id="PTHR46910">
    <property type="entry name" value="TRANSCRIPTION FACTOR PDR1"/>
    <property type="match status" value="1"/>
</dbReference>
<feature type="compositionally biased region" description="Polar residues" evidence="2">
    <location>
        <begin position="333"/>
        <end position="348"/>
    </location>
</feature>
<dbReference type="GO" id="GO:0003677">
    <property type="term" value="F:DNA binding"/>
    <property type="evidence" value="ECO:0007669"/>
    <property type="project" value="InterPro"/>
</dbReference>
<feature type="compositionally biased region" description="Polar residues" evidence="2">
    <location>
        <begin position="618"/>
        <end position="634"/>
    </location>
</feature>
<evidence type="ECO:0000259" key="3">
    <source>
        <dbReference type="SMART" id="SM00906"/>
    </source>
</evidence>
<protein>
    <recommendedName>
        <fullName evidence="3">Xylanolytic transcriptional activator regulatory domain-containing protein</fullName>
    </recommendedName>
</protein>
<dbReference type="GO" id="GO:0006351">
    <property type="term" value="P:DNA-templated transcription"/>
    <property type="evidence" value="ECO:0007669"/>
    <property type="project" value="InterPro"/>
</dbReference>
<dbReference type="GO" id="GO:0003700">
    <property type="term" value="F:DNA-binding transcription factor activity"/>
    <property type="evidence" value="ECO:0007669"/>
    <property type="project" value="InterPro"/>
</dbReference>
<dbReference type="OMA" id="AKHCHRA"/>
<evidence type="ECO:0000256" key="1">
    <source>
        <dbReference type="ARBA" id="ARBA00023242"/>
    </source>
</evidence>
<dbReference type="GeneID" id="19275219"/>
<accession>W3WWG3</accession>
<gene>
    <name evidence="4" type="ORF">PFICI_10206</name>
</gene>
<dbReference type="KEGG" id="pfy:PFICI_10206"/>
<keyword evidence="1" id="KW-0539">Nucleus</keyword>
<feature type="compositionally biased region" description="Basic and acidic residues" evidence="2">
    <location>
        <begin position="603"/>
        <end position="617"/>
    </location>
</feature>
<dbReference type="GO" id="GO:0008270">
    <property type="term" value="F:zinc ion binding"/>
    <property type="evidence" value="ECO:0007669"/>
    <property type="project" value="InterPro"/>
</dbReference>
<feature type="region of interest" description="Disordered" evidence="2">
    <location>
        <begin position="311"/>
        <end position="348"/>
    </location>
</feature>
<dbReference type="RefSeq" id="XP_007836978.1">
    <property type="nucleotide sequence ID" value="XM_007838787.1"/>
</dbReference>
<dbReference type="InterPro" id="IPR007219">
    <property type="entry name" value="XnlR_reg_dom"/>
</dbReference>
<feature type="region of interest" description="Disordered" evidence="2">
    <location>
        <begin position="572"/>
        <end position="634"/>
    </location>
</feature>
<reference evidence="5" key="1">
    <citation type="journal article" date="2015" name="BMC Genomics">
        <title>Genomic and transcriptomic analysis of the endophytic fungus Pestalotiopsis fici reveals its lifestyle and high potential for synthesis of natural products.</title>
        <authorList>
            <person name="Wang X."/>
            <person name="Zhang X."/>
            <person name="Liu L."/>
            <person name="Xiang M."/>
            <person name="Wang W."/>
            <person name="Sun X."/>
            <person name="Che Y."/>
            <person name="Guo L."/>
            <person name="Liu G."/>
            <person name="Guo L."/>
            <person name="Wang C."/>
            <person name="Yin W.B."/>
            <person name="Stadler M."/>
            <person name="Zhang X."/>
            <person name="Liu X."/>
        </authorList>
    </citation>
    <scope>NUCLEOTIDE SEQUENCE [LARGE SCALE GENOMIC DNA]</scope>
    <source>
        <strain evidence="5">W106-1 / CGMCC3.15140</strain>
    </source>
</reference>
<organism evidence="4 5">
    <name type="scientific">Pestalotiopsis fici (strain W106-1 / CGMCC3.15140)</name>
    <dbReference type="NCBI Taxonomy" id="1229662"/>
    <lineage>
        <taxon>Eukaryota</taxon>
        <taxon>Fungi</taxon>
        <taxon>Dikarya</taxon>
        <taxon>Ascomycota</taxon>
        <taxon>Pezizomycotina</taxon>
        <taxon>Sordariomycetes</taxon>
        <taxon>Xylariomycetidae</taxon>
        <taxon>Amphisphaeriales</taxon>
        <taxon>Sporocadaceae</taxon>
        <taxon>Pestalotiopsis</taxon>
    </lineage>
</organism>
<evidence type="ECO:0000313" key="5">
    <source>
        <dbReference type="Proteomes" id="UP000030651"/>
    </source>
</evidence>
<evidence type="ECO:0000256" key="2">
    <source>
        <dbReference type="SAM" id="MobiDB-lite"/>
    </source>
</evidence>